<sequence>MADAPEAQAVATPSGQKLVILTIDFGTSNTAQQYVILEPNEIDDRANVSPDRIRPITNYDEDVRNRDYDQMRNEVPTSILYPRNWVLFGYEVDELHESADDRPRRGKKKPITEERVDSFKLLFQDDHETKEVRDKLKPIVDRLVDTHIIPGGAPHVAITADFFTRLLNHTKYQLKLLHGLEDNYKIEVVLCVPVVFKLAACMDLQKALAKALCRVKLGGSNHSEDWIPRFSMITEPEAGAEWALKQYPNIEKRSRLLILDSGGGTCDTSLYETGDALPLQLAREDAPPTGDLCGSNILNSMFYKEVLHRLNEGAPNLGKSRDTTLSDIAREITWEQFEQKKRGFNMELPKQAFTLYKCEGLVADDNHNFGKGLLRVPHSVIANMFQTCLDKVWSLVLKQLDEARNRQRPVDTIIMLGGFSRSNAYQDFLQKRVKNYNEKYGAKIVILGIGKPIDPTAIAQGALLRALNQSSEPERALPSSYGVLRHIEDDELCVDYKLLPPKPKRGRSVYTYLDNRWWFKHRLVWFAQKGDVVGKDWTVTIPSHHCFTLSERILLCEELIFISDIVRESGYTRDSPRNKGNIICSCRCIGKIVANMTSLRDERLILPKQNGRTQFWEVSFNLVIRIKGLNLEADAIFRGEKKGHCVINMAPAIVSNGG</sequence>
<accession>A0ABR1VAQ6</accession>
<dbReference type="Gene3D" id="3.30.420.40">
    <property type="match status" value="2"/>
</dbReference>
<proteinExistence type="predicted"/>
<dbReference type="SUPFAM" id="SSF53067">
    <property type="entry name" value="Actin-like ATPase domain"/>
    <property type="match status" value="1"/>
</dbReference>
<reference evidence="1 2" key="1">
    <citation type="submission" date="2023-01" db="EMBL/GenBank/DDBJ databases">
        <title>Analysis of 21 Apiospora genomes using comparative genomics revels a genus with tremendous synthesis potential of carbohydrate active enzymes and secondary metabolites.</title>
        <authorList>
            <person name="Sorensen T."/>
        </authorList>
    </citation>
    <scope>NUCLEOTIDE SEQUENCE [LARGE SCALE GENOMIC DNA]</scope>
    <source>
        <strain evidence="1 2">CBS 83171</strain>
    </source>
</reference>
<comment type="caution">
    <text evidence="1">The sequence shown here is derived from an EMBL/GenBank/DDBJ whole genome shotgun (WGS) entry which is preliminary data.</text>
</comment>
<dbReference type="PANTHER" id="PTHR42749:SF8">
    <property type="entry name" value="HSP70 FAMILY PROTEIN (AFU_ORTHOLOGUE AFUA_3G13740)"/>
    <property type="match status" value="1"/>
</dbReference>
<dbReference type="EMBL" id="JAQQWM010000004">
    <property type="protein sequence ID" value="KAK8068258.1"/>
    <property type="molecule type" value="Genomic_DNA"/>
</dbReference>
<dbReference type="CDD" id="cd10170">
    <property type="entry name" value="ASKHA_NBD_HSP70"/>
    <property type="match status" value="1"/>
</dbReference>
<evidence type="ECO:0000313" key="2">
    <source>
        <dbReference type="Proteomes" id="UP001446871"/>
    </source>
</evidence>
<protein>
    <submittedName>
        <fullName evidence="1">HSP70 family protein</fullName>
    </submittedName>
</protein>
<keyword evidence="2" id="KW-1185">Reference proteome</keyword>
<dbReference type="Proteomes" id="UP001446871">
    <property type="component" value="Unassembled WGS sequence"/>
</dbReference>
<dbReference type="InterPro" id="IPR043129">
    <property type="entry name" value="ATPase_NBD"/>
</dbReference>
<name>A0ABR1VAQ6_9PEZI</name>
<dbReference type="Gene3D" id="3.90.640.10">
    <property type="entry name" value="Actin, Chain A, domain 4"/>
    <property type="match status" value="1"/>
</dbReference>
<evidence type="ECO:0000313" key="1">
    <source>
        <dbReference type="EMBL" id="KAK8068258.1"/>
    </source>
</evidence>
<organism evidence="1 2">
    <name type="scientific">Apiospora saccharicola</name>
    <dbReference type="NCBI Taxonomy" id="335842"/>
    <lineage>
        <taxon>Eukaryota</taxon>
        <taxon>Fungi</taxon>
        <taxon>Dikarya</taxon>
        <taxon>Ascomycota</taxon>
        <taxon>Pezizomycotina</taxon>
        <taxon>Sordariomycetes</taxon>
        <taxon>Xylariomycetidae</taxon>
        <taxon>Amphisphaeriales</taxon>
        <taxon>Apiosporaceae</taxon>
        <taxon>Apiospora</taxon>
    </lineage>
</organism>
<dbReference type="PANTHER" id="PTHR42749">
    <property type="entry name" value="CELL SHAPE-DETERMINING PROTEIN MREB"/>
    <property type="match status" value="1"/>
</dbReference>
<gene>
    <name evidence="1" type="ORF">PG996_007370</name>
</gene>